<keyword evidence="6" id="KW-1185">Reference proteome</keyword>
<dbReference type="EMBL" id="BDGG01000011">
    <property type="protein sequence ID" value="GAV04930.1"/>
    <property type="molecule type" value="Genomic_DNA"/>
</dbReference>
<evidence type="ECO:0000256" key="3">
    <source>
        <dbReference type="ARBA" id="ARBA00022833"/>
    </source>
</evidence>
<feature type="domain" description="CHHC U11-48K-type" evidence="4">
    <location>
        <begin position="31"/>
        <end position="58"/>
    </location>
</feature>
<comment type="caution">
    <text evidence="5">The sequence shown here is derived from an EMBL/GenBank/DDBJ whole genome shotgun (WGS) entry which is preliminary data.</text>
</comment>
<name>A0A1D1VTV4_RAMVA</name>
<evidence type="ECO:0000256" key="2">
    <source>
        <dbReference type="ARBA" id="ARBA00022771"/>
    </source>
</evidence>
<evidence type="ECO:0000256" key="1">
    <source>
        <dbReference type="ARBA" id="ARBA00022723"/>
    </source>
</evidence>
<organism evidence="5 6">
    <name type="scientific">Ramazzottius varieornatus</name>
    <name type="common">Water bear</name>
    <name type="synonym">Tardigrade</name>
    <dbReference type="NCBI Taxonomy" id="947166"/>
    <lineage>
        <taxon>Eukaryota</taxon>
        <taxon>Metazoa</taxon>
        <taxon>Ecdysozoa</taxon>
        <taxon>Tardigrada</taxon>
        <taxon>Eutardigrada</taxon>
        <taxon>Parachela</taxon>
        <taxon>Hypsibioidea</taxon>
        <taxon>Ramazzottiidae</taxon>
        <taxon>Ramazzottius</taxon>
    </lineage>
</organism>
<protein>
    <recommendedName>
        <fullName evidence="4">CHHC U11-48K-type domain-containing protein</fullName>
    </recommendedName>
</protein>
<keyword evidence="3" id="KW-0862">Zinc</keyword>
<keyword evidence="2" id="KW-0863">Zinc-finger</keyword>
<dbReference type="InterPro" id="IPR022776">
    <property type="entry name" value="TRM13/UPF0224_CHHC_Znf_dom"/>
</dbReference>
<gene>
    <name evidence="5" type="primary">RvY_15130-1</name>
    <name evidence="5" type="synonym">RvY_15130.1</name>
    <name evidence="5" type="ORF">RvY_15130</name>
</gene>
<accession>A0A1D1VTV4</accession>
<sequence length="155" mass="17679">MEPMVKDWSPEHVNVEFTDTFLISAKNLDEEVSCPYNLVHRVSLVDLKLHLARCPSEKKAIQQCQFNQHHWFPVEDAQDFIHHCVCPNNPGKYDVLQKLSSDLLMTPLAIACAEVVQNGPREDRFHRERAVFLTRKAVIAAANKSNLPGLADMFL</sequence>
<keyword evidence="1" id="KW-0479">Metal-binding</keyword>
<dbReference type="PROSITE" id="PS51800">
    <property type="entry name" value="ZF_CHHC_U11_48K"/>
    <property type="match status" value="1"/>
</dbReference>
<reference evidence="5 6" key="1">
    <citation type="journal article" date="2016" name="Nat. Commun.">
        <title>Extremotolerant tardigrade genome and improved radiotolerance of human cultured cells by tardigrade-unique protein.</title>
        <authorList>
            <person name="Hashimoto T."/>
            <person name="Horikawa D.D."/>
            <person name="Saito Y."/>
            <person name="Kuwahara H."/>
            <person name="Kozuka-Hata H."/>
            <person name="Shin-I T."/>
            <person name="Minakuchi Y."/>
            <person name="Ohishi K."/>
            <person name="Motoyama A."/>
            <person name="Aizu T."/>
            <person name="Enomoto A."/>
            <person name="Kondo K."/>
            <person name="Tanaka S."/>
            <person name="Hara Y."/>
            <person name="Koshikawa S."/>
            <person name="Sagara H."/>
            <person name="Miura T."/>
            <person name="Yokobori S."/>
            <person name="Miyagawa K."/>
            <person name="Suzuki Y."/>
            <person name="Kubo T."/>
            <person name="Oyama M."/>
            <person name="Kohara Y."/>
            <person name="Fujiyama A."/>
            <person name="Arakawa K."/>
            <person name="Katayama T."/>
            <person name="Toyoda A."/>
            <person name="Kunieda T."/>
        </authorList>
    </citation>
    <scope>NUCLEOTIDE SEQUENCE [LARGE SCALE GENOMIC DNA]</scope>
    <source>
        <strain evidence="5 6">YOKOZUNA-1</strain>
    </source>
</reference>
<dbReference type="GO" id="GO:0008270">
    <property type="term" value="F:zinc ion binding"/>
    <property type="evidence" value="ECO:0007669"/>
    <property type="project" value="UniProtKB-KW"/>
</dbReference>
<dbReference type="Proteomes" id="UP000186922">
    <property type="component" value="Unassembled WGS sequence"/>
</dbReference>
<evidence type="ECO:0000259" key="4">
    <source>
        <dbReference type="PROSITE" id="PS51800"/>
    </source>
</evidence>
<dbReference type="AlphaFoldDB" id="A0A1D1VTV4"/>
<evidence type="ECO:0000313" key="5">
    <source>
        <dbReference type="EMBL" id="GAV04930.1"/>
    </source>
</evidence>
<proteinExistence type="predicted"/>
<dbReference type="Pfam" id="PF05253">
    <property type="entry name" value="zf-U11-48K"/>
    <property type="match status" value="1"/>
</dbReference>
<evidence type="ECO:0000313" key="6">
    <source>
        <dbReference type="Proteomes" id="UP000186922"/>
    </source>
</evidence>